<dbReference type="GO" id="GO:0006281">
    <property type="term" value="P:DNA repair"/>
    <property type="evidence" value="ECO:0007669"/>
    <property type="project" value="UniProtKB-KW"/>
</dbReference>
<keyword evidence="3" id="KW-0227">DNA damage</keyword>
<comment type="subcellular location">
    <subcellularLocation>
        <location evidence="1">Nucleus</location>
    </subcellularLocation>
</comment>
<dbReference type="Proteomes" id="UP000568158">
    <property type="component" value="Unassembled WGS sequence"/>
</dbReference>
<feature type="compositionally biased region" description="Basic residues" evidence="6">
    <location>
        <begin position="216"/>
        <end position="228"/>
    </location>
</feature>
<feature type="region of interest" description="Disordered" evidence="6">
    <location>
        <begin position="111"/>
        <end position="131"/>
    </location>
</feature>
<evidence type="ECO:0000256" key="3">
    <source>
        <dbReference type="ARBA" id="ARBA00022763"/>
    </source>
</evidence>
<evidence type="ECO:0000256" key="2">
    <source>
        <dbReference type="ARBA" id="ARBA00010991"/>
    </source>
</evidence>
<reference evidence="8 9" key="1">
    <citation type="journal article" date="2020" name="Appl. Microbiol. Biotechnol.">
        <title>Targeted gene deletion in Brettanomyces bruxellensis with an expression-free CRISPR-Cas9 system.</title>
        <authorList>
            <person name="Varela C."/>
            <person name="Bartel C."/>
            <person name="Onetto C."/>
            <person name="Borneman A."/>
        </authorList>
    </citation>
    <scope>NUCLEOTIDE SEQUENCE [LARGE SCALE GENOMIC DNA]</scope>
    <source>
        <strain evidence="8 9">AWRI1613</strain>
    </source>
</reference>
<evidence type="ECO:0000313" key="8">
    <source>
        <dbReference type="EMBL" id="KAF6013014.1"/>
    </source>
</evidence>
<dbReference type="InterPro" id="IPR003021">
    <property type="entry name" value="Rad1_Rec1_Rad17"/>
</dbReference>
<organism evidence="8 9">
    <name type="scientific">Dekkera bruxellensis</name>
    <name type="common">Brettanomyces custersii</name>
    <dbReference type="NCBI Taxonomy" id="5007"/>
    <lineage>
        <taxon>Eukaryota</taxon>
        <taxon>Fungi</taxon>
        <taxon>Dikarya</taxon>
        <taxon>Ascomycota</taxon>
        <taxon>Saccharomycotina</taxon>
        <taxon>Pichiomycetes</taxon>
        <taxon>Pichiales</taxon>
        <taxon>Pichiaceae</taxon>
        <taxon>Brettanomyces</taxon>
    </lineage>
</organism>
<dbReference type="PANTHER" id="PTHR10870:SF0">
    <property type="entry name" value="CELL CYCLE CHECKPOINT PROTEIN RAD1"/>
    <property type="match status" value="1"/>
</dbReference>
<evidence type="ECO:0000313" key="9">
    <source>
        <dbReference type="Proteomes" id="UP000568158"/>
    </source>
</evidence>
<evidence type="ECO:0000256" key="6">
    <source>
        <dbReference type="SAM" id="MobiDB-lite"/>
    </source>
</evidence>
<sequence>MGANFEVSEISFKNRNQKDVLEDHLWGTLYFMFPFYVLTRTENTILYAFLIGFLLLCGIGSFKYVLPLMFRAGSLISSKNAGPFCISLFSYYEFHPDKNISHNFAAEGHNRTNNTNIGDSDSLESETEVDEDDIVEDGEIQQNITININLLSLLETINIHIPNEREQTDTKTKCTLGYQFEGAPFILTFEDDLIVERCELMTYFVDPETRSMLRPKDRHRRNNRQKSKRSNDQSMNSNSNDDEDDILDNYDQMIDDNTIFQLDADRVIFESVMKSAIFYDALKDMKDLNTDEFVLYCSTKEKSNSDSNLAGKMTRSSKRLIFISKSDDTSIGYSKLIVPDEKPFLRELEVFKPSSDNIREPDEADFIMVPCSASVSSFYHFEYFAKIIKAIKLSKLIKIRKDMNGITSFLILVGSGSLTRNTSYKDKHEFRNHNMGEGTNVAATNTQLFYGTSIEFITLESIPLEDRILSEELDEETLSKERSSEDMKYGYDNLAIEKMIHNEETIKTIEITGDGQLLTIDDFFTSQIPENHQKVNKGGSQHTQLKITEELTRSVLGLGNGPTNDIPISRKRIADDEDQADNDMNDTDSRSEEDNGTGKIMMMLIEITTQRKGEMSPIKAKGKGRKEGINVSRLSVGLLRYRYLSN</sequence>
<evidence type="ECO:0000256" key="5">
    <source>
        <dbReference type="ARBA" id="ARBA00023242"/>
    </source>
</evidence>
<keyword evidence="7" id="KW-0812">Transmembrane</keyword>
<dbReference type="GO" id="GO:0000077">
    <property type="term" value="P:DNA damage checkpoint signaling"/>
    <property type="evidence" value="ECO:0007669"/>
    <property type="project" value="InterPro"/>
</dbReference>
<evidence type="ECO:0000256" key="7">
    <source>
        <dbReference type="SAM" id="Phobius"/>
    </source>
</evidence>
<dbReference type="AlphaFoldDB" id="A0A8H6EWL6"/>
<keyword evidence="5" id="KW-0539">Nucleus</keyword>
<feature type="compositionally biased region" description="Acidic residues" evidence="6">
    <location>
        <begin position="121"/>
        <end position="131"/>
    </location>
</feature>
<keyword evidence="7" id="KW-0472">Membrane</keyword>
<comment type="similarity">
    <text evidence="2">Belongs to the rad1 family.</text>
</comment>
<protein>
    <submittedName>
        <fullName evidence="8">Uncharacterized protein</fullName>
    </submittedName>
</protein>
<feature type="transmembrane region" description="Helical" evidence="7">
    <location>
        <begin position="45"/>
        <end position="66"/>
    </location>
</feature>
<evidence type="ECO:0000256" key="1">
    <source>
        <dbReference type="ARBA" id="ARBA00004123"/>
    </source>
</evidence>
<dbReference type="PANTHER" id="PTHR10870">
    <property type="entry name" value="CELL CYCLE CHECKPOINT PROTEIN RAD1"/>
    <property type="match status" value="1"/>
</dbReference>
<accession>A0A8H6EWL6</accession>
<evidence type="ECO:0000256" key="4">
    <source>
        <dbReference type="ARBA" id="ARBA00023204"/>
    </source>
</evidence>
<feature type="transmembrane region" description="Helical" evidence="7">
    <location>
        <begin position="20"/>
        <end position="39"/>
    </location>
</feature>
<proteinExistence type="inferred from homology"/>
<keyword evidence="7" id="KW-1133">Transmembrane helix</keyword>
<dbReference type="Gene3D" id="3.70.10.10">
    <property type="match status" value="2"/>
</dbReference>
<comment type="caution">
    <text evidence="8">The sequence shown here is derived from an EMBL/GenBank/DDBJ whole genome shotgun (WGS) entry which is preliminary data.</text>
</comment>
<keyword evidence="4" id="KW-0234">DNA repair</keyword>
<name>A0A8H6EWL6_DEKBR</name>
<feature type="compositionally biased region" description="Acidic residues" evidence="6">
    <location>
        <begin position="575"/>
        <end position="586"/>
    </location>
</feature>
<dbReference type="EMBL" id="JABCYN010000022">
    <property type="protein sequence ID" value="KAF6013014.1"/>
    <property type="molecule type" value="Genomic_DNA"/>
</dbReference>
<dbReference type="GO" id="GO:0030896">
    <property type="term" value="C:checkpoint clamp complex"/>
    <property type="evidence" value="ECO:0007669"/>
    <property type="project" value="TreeGrafter"/>
</dbReference>
<feature type="region of interest" description="Disordered" evidence="6">
    <location>
        <begin position="212"/>
        <end position="248"/>
    </location>
</feature>
<gene>
    <name evidence="8" type="ORF">HII12_001729</name>
</gene>
<feature type="region of interest" description="Disordered" evidence="6">
    <location>
        <begin position="557"/>
        <end position="598"/>
    </location>
</feature>
<dbReference type="Pfam" id="PF02144">
    <property type="entry name" value="Rad1"/>
    <property type="match status" value="1"/>
</dbReference>